<gene>
    <name evidence="3" type="ordered locus">Sked_17060</name>
</gene>
<reference evidence="3 4" key="1">
    <citation type="journal article" date="2009" name="Stand. Genomic Sci.">
        <title>Complete genome sequence of Sanguibacter keddieii type strain (ST-74).</title>
        <authorList>
            <person name="Ivanova N."/>
            <person name="Sikorski J."/>
            <person name="Sims D."/>
            <person name="Brettin T."/>
            <person name="Detter J.C."/>
            <person name="Han C."/>
            <person name="Lapidus A."/>
            <person name="Copeland A."/>
            <person name="Glavina Del Rio T."/>
            <person name="Nolan M."/>
            <person name="Chen F."/>
            <person name="Lucas S."/>
            <person name="Tice H."/>
            <person name="Cheng J.F."/>
            <person name="Bruce D."/>
            <person name="Goodwin L."/>
            <person name="Pitluck S."/>
            <person name="Pati A."/>
            <person name="Mavromatis K."/>
            <person name="Chen A."/>
            <person name="Palaniappan K."/>
            <person name="D'haeseleer P."/>
            <person name="Chain P."/>
            <person name="Bristow J."/>
            <person name="Eisen J.A."/>
            <person name="Markowitz V."/>
            <person name="Hugenholtz P."/>
            <person name="Goker M."/>
            <person name="Pukall R."/>
            <person name="Klenk H.P."/>
            <person name="Kyrpides N.C."/>
        </authorList>
    </citation>
    <scope>NUCLEOTIDE SEQUENCE [LARGE SCALE GENOMIC DNA]</scope>
    <source>
        <strain evidence="4">ATCC 51767 / DSM 10542 / NCFB 3025 / ST-74</strain>
    </source>
</reference>
<protein>
    <recommendedName>
        <fullName evidence="5">Gram-positive cocci surface proteins LPxTG domain-containing protein</fullName>
    </recommendedName>
</protein>
<dbReference type="STRING" id="446469.Sked_17060"/>
<organism evidence="3 4">
    <name type="scientific">Sanguibacter keddieii (strain ATCC 51767 / DSM 10542 / NCFB 3025 / ST-74)</name>
    <dbReference type="NCBI Taxonomy" id="446469"/>
    <lineage>
        <taxon>Bacteria</taxon>
        <taxon>Bacillati</taxon>
        <taxon>Actinomycetota</taxon>
        <taxon>Actinomycetes</taxon>
        <taxon>Micrococcales</taxon>
        <taxon>Sanguibacteraceae</taxon>
        <taxon>Sanguibacter</taxon>
    </lineage>
</organism>
<dbReference type="HOGENOM" id="CLU_836485_0_0_11"/>
<keyword evidence="2" id="KW-0812">Transmembrane</keyword>
<evidence type="ECO:0000256" key="1">
    <source>
        <dbReference type="SAM" id="MobiDB-lite"/>
    </source>
</evidence>
<name>D1BGQ6_SANKS</name>
<proteinExistence type="predicted"/>
<keyword evidence="2" id="KW-0472">Membrane</keyword>
<evidence type="ECO:0000256" key="2">
    <source>
        <dbReference type="SAM" id="Phobius"/>
    </source>
</evidence>
<dbReference type="AlphaFoldDB" id="D1BGQ6"/>
<keyword evidence="4" id="KW-1185">Reference proteome</keyword>
<dbReference type="Proteomes" id="UP000000322">
    <property type="component" value="Chromosome"/>
</dbReference>
<evidence type="ECO:0008006" key="5">
    <source>
        <dbReference type="Google" id="ProtNLM"/>
    </source>
</evidence>
<feature type="region of interest" description="Disordered" evidence="1">
    <location>
        <begin position="201"/>
        <end position="286"/>
    </location>
</feature>
<dbReference type="KEGG" id="ske:Sked_17060"/>
<feature type="compositionally biased region" description="Pro residues" evidence="1">
    <location>
        <begin position="246"/>
        <end position="258"/>
    </location>
</feature>
<sequence>MRADGRQTARGWTTPRRVVLAVSAALMIVLGVVLAAQADVLTARPLVEVRVDGVDPALVVTSDWSASSLKELAPGTPAYWLVDAWVVGVEGARLTLEIRKDGELMEVPHGVTLTVERCGEPWVDVPEDPSCPEAQALVAVAEPEDDLSAQSPTYWVDTVDTRQPSYVLVTMALADTPEARADESLMGLTGMLGLGITAVEAIPGEPGEPTDPPTEQPTAPPTEEPPAPPTGEPTPPPTGEPTGGPTGPPGSVPGPTAPPEGGGPGQGTPGAGPGRPGGPDGLSSTGTDLSLLVWAAGLALVVGGVLTGATVVEDGRRARRRSTREGSGGGAT</sequence>
<evidence type="ECO:0000313" key="4">
    <source>
        <dbReference type="Proteomes" id="UP000000322"/>
    </source>
</evidence>
<evidence type="ECO:0000313" key="3">
    <source>
        <dbReference type="EMBL" id="ACZ21633.1"/>
    </source>
</evidence>
<accession>D1BGQ6</accession>
<feature type="region of interest" description="Disordered" evidence="1">
    <location>
        <begin position="312"/>
        <end position="332"/>
    </location>
</feature>
<feature type="transmembrane region" description="Helical" evidence="2">
    <location>
        <begin position="291"/>
        <end position="312"/>
    </location>
</feature>
<dbReference type="RefSeq" id="WP_012866702.1">
    <property type="nucleotide sequence ID" value="NC_013521.1"/>
</dbReference>
<feature type="compositionally biased region" description="Gly residues" evidence="1">
    <location>
        <begin position="260"/>
        <end position="280"/>
    </location>
</feature>
<dbReference type="OrthoDB" id="5021854at2"/>
<feature type="compositionally biased region" description="Pro residues" evidence="1">
    <location>
        <begin position="209"/>
        <end position="239"/>
    </location>
</feature>
<dbReference type="EMBL" id="CP001819">
    <property type="protein sequence ID" value="ACZ21633.1"/>
    <property type="molecule type" value="Genomic_DNA"/>
</dbReference>
<keyword evidence="2" id="KW-1133">Transmembrane helix</keyword>